<dbReference type="InterPro" id="IPR002018">
    <property type="entry name" value="CarbesteraseB"/>
</dbReference>
<protein>
    <recommendedName>
        <fullName evidence="3">Carboxylic ester hydrolase</fullName>
        <ecNumber evidence="3">3.1.1.-</ecNumber>
    </recommendedName>
</protein>
<comment type="caution">
    <text evidence="5">The sequence shown here is derived from an EMBL/GenBank/DDBJ whole genome shotgun (WGS) entry which is preliminary data.</text>
</comment>
<reference evidence="5 6" key="1">
    <citation type="submission" date="2020-08" db="EMBL/GenBank/DDBJ databases">
        <title>The genome sequence of type strain Novosphingobium flavum NBRC 111647.</title>
        <authorList>
            <person name="Liu Y."/>
        </authorList>
    </citation>
    <scope>NUCLEOTIDE SEQUENCE [LARGE SCALE GENOMIC DNA]</scope>
    <source>
        <strain evidence="5 6">NBRC 111647</strain>
    </source>
</reference>
<dbReference type="SUPFAM" id="SSF53474">
    <property type="entry name" value="alpha/beta-Hydrolases"/>
    <property type="match status" value="1"/>
</dbReference>
<feature type="chain" id="PRO_5031600195" description="Carboxylic ester hydrolase" evidence="3">
    <location>
        <begin position="29"/>
        <end position="557"/>
    </location>
</feature>
<evidence type="ECO:0000313" key="5">
    <source>
        <dbReference type="EMBL" id="MBC2665999.1"/>
    </source>
</evidence>
<dbReference type="RefSeq" id="WP_185664303.1">
    <property type="nucleotide sequence ID" value="NZ_JACLAW010000007.1"/>
</dbReference>
<feature type="signal peptide" evidence="3">
    <location>
        <begin position="1"/>
        <end position="28"/>
    </location>
</feature>
<accession>A0A7X1KLW2</accession>
<dbReference type="EMBL" id="JACLAW010000007">
    <property type="protein sequence ID" value="MBC2665999.1"/>
    <property type="molecule type" value="Genomic_DNA"/>
</dbReference>
<dbReference type="PROSITE" id="PS00122">
    <property type="entry name" value="CARBOXYLESTERASE_B_1"/>
    <property type="match status" value="1"/>
</dbReference>
<dbReference type="PANTHER" id="PTHR11559">
    <property type="entry name" value="CARBOXYLESTERASE"/>
    <property type="match status" value="1"/>
</dbReference>
<evidence type="ECO:0000256" key="2">
    <source>
        <dbReference type="ARBA" id="ARBA00022801"/>
    </source>
</evidence>
<feature type="domain" description="Carboxylesterase type B" evidence="4">
    <location>
        <begin position="35"/>
        <end position="547"/>
    </location>
</feature>
<evidence type="ECO:0000256" key="1">
    <source>
        <dbReference type="ARBA" id="ARBA00005964"/>
    </source>
</evidence>
<evidence type="ECO:0000256" key="3">
    <source>
        <dbReference type="RuleBase" id="RU361235"/>
    </source>
</evidence>
<name>A0A7X1KLW2_9SPHN</name>
<organism evidence="5 6">
    <name type="scientific">Novosphingobium flavum</name>
    <dbReference type="NCBI Taxonomy" id="1778672"/>
    <lineage>
        <taxon>Bacteria</taxon>
        <taxon>Pseudomonadati</taxon>
        <taxon>Pseudomonadota</taxon>
        <taxon>Alphaproteobacteria</taxon>
        <taxon>Sphingomonadales</taxon>
        <taxon>Sphingomonadaceae</taxon>
        <taxon>Novosphingobium</taxon>
    </lineage>
</organism>
<dbReference type="EC" id="3.1.1.-" evidence="3"/>
<gene>
    <name evidence="5" type="ORF">H7F51_10715</name>
</gene>
<dbReference type="Pfam" id="PF00135">
    <property type="entry name" value="COesterase"/>
    <property type="match status" value="1"/>
</dbReference>
<keyword evidence="3" id="KW-0732">Signal</keyword>
<sequence>MRRLNLNVAAGLIAVAAACSSIAGPVTAAPAAPLLVKTGSGAVEGYRGTDPSVRVFKGIPYAAAPVGALRWKPPIPVQPWRGVRKADKPGNVCPQPQTPQMRGYAMSEDCLNLNVWTAARSGEKRPVLVWIYGGGFLEGTGADPQFDGETLAAKGVVVVTFNYRTGVLGFLATKELSRESGHNASGNYGLLDDVAVLKWVRANIAAFGGDPARVTIAGQSAGAGSVGFMSMSPLAKGLFRAGIAESHSRWPSDPDLRFLSVSHRTLPNAEASGEAYAAAHGAKSLADLRAMPWEELIKGSAVPDMAVETGTTAKPPLFRPVIDGWVLPRNYSQSLAARAQNKVVIVTGNNSDETGGIPETAIAPLRAANMTPRAGAPQVVLNLAQYQAFAKGKFGAMADEFLRLYPATNDDEAARMASEAARDNNRVTTFLWAGEWIKGTGLPVFTYFWTKAPPGPEAHIRGAYHGAEIPYALGNLQPRTRPWTAEDREVADRASSYWANFIKTLNPNGKGLPAWPKFDPQLQRTMELGHKWQPTPIAESPAKVDFWRRFYATQEAW</sequence>
<dbReference type="InterPro" id="IPR050309">
    <property type="entry name" value="Type-B_Carboxylest/Lipase"/>
</dbReference>
<proteinExistence type="inferred from homology"/>
<dbReference type="AlphaFoldDB" id="A0A7X1KLW2"/>
<dbReference type="InterPro" id="IPR019826">
    <property type="entry name" value="Carboxylesterase_B_AS"/>
</dbReference>
<keyword evidence="2 3" id="KW-0378">Hydrolase</keyword>
<dbReference type="PROSITE" id="PS51257">
    <property type="entry name" value="PROKAR_LIPOPROTEIN"/>
    <property type="match status" value="1"/>
</dbReference>
<evidence type="ECO:0000313" key="6">
    <source>
        <dbReference type="Proteomes" id="UP000566813"/>
    </source>
</evidence>
<dbReference type="Gene3D" id="3.40.50.1820">
    <property type="entry name" value="alpha/beta hydrolase"/>
    <property type="match status" value="1"/>
</dbReference>
<comment type="similarity">
    <text evidence="1 3">Belongs to the type-B carboxylesterase/lipase family.</text>
</comment>
<dbReference type="GO" id="GO:0016787">
    <property type="term" value="F:hydrolase activity"/>
    <property type="evidence" value="ECO:0007669"/>
    <property type="project" value="UniProtKB-KW"/>
</dbReference>
<dbReference type="InterPro" id="IPR029058">
    <property type="entry name" value="AB_hydrolase_fold"/>
</dbReference>
<keyword evidence="6" id="KW-1185">Reference proteome</keyword>
<evidence type="ECO:0000259" key="4">
    <source>
        <dbReference type="Pfam" id="PF00135"/>
    </source>
</evidence>
<dbReference type="Proteomes" id="UP000566813">
    <property type="component" value="Unassembled WGS sequence"/>
</dbReference>